<evidence type="ECO:0000313" key="1">
    <source>
        <dbReference type="EMBL" id="QOX62276.1"/>
    </source>
</evidence>
<reference evidence="1" key="1">
    <citation type="submission" date="2019-08" db="EMBL/GenBank/DDBJ databases">
        <title>Genome sequence of Clostridiales bacterium MT110.</title>
        <authorList>
            <person name="Cao J."/>
        </authorList>
    </citation>
    <scope>NUCLEOTIDE SEQUENCE</scope>
    <source>
        <strain evidence="1">MT110</strain>
    </source>
</reference>
<gene>
    <name evidence="1" type="ORF">FRZ06_02340</name>
</gene>
<proteinExistence type="predicted"/>
<accession>A0ACD1A7A9</accession>
<organism evidence="1 2">
    <name type="scientific">Anoxybacterium hadale</name>
    <dbReference type="NCBI Taxonomy" id="3408580"/>
    <lineage>
        <taxon>Bacteria</taxon>
        <taxon>Bacillati</taxon>
        <taxon>Bacillota</taxon>
        <taxon>Clostridia</taxon>
        <taxon>Peptostreptococcales</taxon>
        <taxon>Anaerovoracaceae</taxon>
        <taxon>Anoxybacterium</taxon>
    </lineage>
</organism>
<evidence type="ECO:0000313" key="2">
    <source>
        <dbReference type="Proteomes" id="UP000594014"/>
    </source>
</evidence>
<keyword evidence="2" id="KW-1185">Reference proteome</keyword>
<name>A0ACD1A7A9_9FIRM</name>
<dbReference type="Proteomes" id="UP000594014">
    <property type="component" value="Chromosome"/>
</dbReference>
<dbReference type="EMBL" id="CP042469">
    <property type="protein sequence ID" value="QOX62276.1"/>
    <property type="molecule type" value="Genomic_DNA"/>
</dbReference>
<sequence>MTHEFLCPGREESSLSRGAAALGAEVFSEPSVLLEGAVRNQKEYKSAFLRLPPGFPAELTDFGQKFRIDGGMAVPGKMPFQKPEALAEFLRKNQSLRIGKIVLESLKRSKLTTVHSPVILSFYAPFSLAAALTDSFLLYRMMNHSSESVALLHEILSRITVLLSDYAIDGLACGADILSLADPYGNLELVGGKCYREFSGKYSAMLLKRLEPELGAALVHLCGKTALSLEKTGFMRATESREEPPAPYARILIKSLRKEPSFLGYGCIHCEESLNDRFWVMHLS</sequence>
<protein>
    <submittedName>
        <fullName evidence="1">Uncharacterized protein</fullName>
    </submittedName>
</protein>